<organism evidence="1 2">
    <name type="scientific">Paenibacillus illinoisensis</name>
    <dbReference type="NCBI Taxonomy" id="59845"/>
    <lineage>
        <taxon>Bacteria</taxon>
        <taxon>Bacillati</taxon>
        <taxon>Bacillota</taxon>
        <taxon>Bacilli</taxon>
        <taxon>Bacillales</taxon>
        <taxon>Paenibacillaceae</taxon>
        <taxon>Paenibacillus</taxon>
    </lineage>
</organism>
<sequence length="51" mass="5961">MKITFNPDYYVIDDLHIPKLHKHLYCIFDLESITQFGAMKYKCGEVGHSTV</sequence>
<protein>
    <submittedName>
        <fullName evidence="1">Uncharacterized protein</fullName>
    </submittedName>
</protein>
<evidence type="ECO:0000313" key="1">
    <source>
        <dbReference type="EMBL" id="PYY26573.1"/>
    </source>
</evidence>
<gene>
    <name evidence="1" type="ORF">PIL02S_05983</name>
</gene>
<name>A0A2W0C2E8_9BACL</name>
<evidence type="ECO:0000313" key="2">
    <source>
        <dbReference type="Proteomes" id="UP000247459"/>
    </source>
</evidence>
<dbReference type="Proteomes" id="UP000247459">
    <property type="component" value="Unassembled WGS sequence"/>
</dbReference>
<dbReference type="AlphaFoldDB" id="A0A2W0C2E8"/>
<reference evidence="1 2" key="1">
    <citation type="submission" date="2018-01" db="EMBL/GenBank/DDBJ databases">
        <title>Genome sequence of the PGP bacterium Paenibacillus illinoisensis E3.</title>
        <authorList>
            <person name="Rolli E."/>
            <person name="Marasco R."/>
            <person name="Bessem C."/>
            <person name="Michoud G."/>
            <person name="Gaiarsa S."/>
            <person name="Borin S."/>
            <person name="Daffonchio D."/>
        </authorList>
    </citation>
    <scope>NUCLEOTIDE SEQUENCE [LARGE SCALE GENOMIC DNA]</scope>
    <source>
        <strain evidence="1 2">E3</strain>
    </source>
</reference>
<proteinExistence type="predicted"/>
<dbReference type="EMBL" id="PRLG01000029">
    <property type="protein sequence ID" value="PYY26573.1"/>
    <property type="molecule type" value="Genomic_DNA"/>
</dbReference>
<dbReference type="RefSeq" id="WP_181429968.1">
    <property type="nucleotide sequence ID" value="NZ_PRLG01000029.1"/>
</dbReference>
<comment type="caution">
    <text evidence="1">The sequence shown here is derived from an EMBL/GenBank/DDBJ whole genome shotgun (WGS) entry which is preliminary data.</text>
</comment>
<accession>A0A2W0C2E8</accession>